<sequence>MRPYRYVNLPLPIFYHFHLGWWWSAESQVLQQDFVQSIHSCQVEQLSDVNLIRIYYFIICASFTSHILPPRNDVPVLEDADSTK</sequence>
<dbReference type="EMBL" id="CM042050">
    <property type="protein sequence ID" value="KAI3735006.1"/>
    <property type="molecule type" value="Genomic_DNA"/>
</dbReference>
<proteinExistence type="predicted"/>
<evidence type="ECO:0000313" key="1">
    <source>
        <dbReference type="EMBL" id="KAI3735006.1"/>
    </source>
</evidence>
<reference evidence="1 2" key="2">
    <citation type="journal article" date="2022" name="Mol. Ecol. Resour.">
        <title>The genomes of chicory, endive, great burdock and yacon provide insights into Asteraceae paleo-polyploidization history and plant inulin production.</title>
        <authorList>
            <person name="Fan W."/>
            <person name="Wang S."/>
            <person name="Wang H."/>
            <person name="Wang A."/>
            <person name="Jiang F."/>
            <person name="Liu H."/>
            <person name="Zhao H."/>
            <person name="Xu D."/>
            <person name="Zhang Y."/>
        </authorList>
    </citation>
    <scope>NUCLEOTIDE SEQUENCE [LARGE SCALE GENOMIC DNA]</scope>
    <source>
        <strain evidence="2">cv. Niubang</strain>
    </source>
</reference>
<name>A0ACB9CL65_ARCLA</name>
<dbReference type="Proteomes" id="UP001055879">
    <property type="component" value="Linkage Group LG04"/>
</dbReference>
<reference evidence="2" key="1">
    <citation type="journal article" date="2022" name="Mol. Ecol. Resour.">
        <title>The genomes of chicory, endive, great burdock and yacon provide insights into Asteraceae palaeo-polyploidization history and plant inulin production.</title>
        <authorList>
            <person name="Fan W."/>
            <person name="Wang S."/>
            <person name="Wang H."/>
            <person name="Wang A."/>
            <person name="Jiang F."/>
            <person name="Liu H."/>
            <person name="Zhao H."/>
            <person name="Xu D."/>
            <person name="Zhang Y."/>
        </authorList>
    </citation>
    <scope>NUCLEOTIDE SEQUENCE [LARGE SCALE GENOMIC DNA]</scope>
    <source>
        <strain evidence="2">cv. Niubang</strain>
    </source>
</reference>
<organism evidence="1 2">
    <name type="scientific">Arctium lappa</name>
    <name type="common">Greater burdock</name>
    <name type="synonym">Lappa major</name>
    <dbReference type="NCBI Taxonomy" id="4217"/>
    <lineage>
        <taxon>Eukaryota</taxon>
        <taxon>Viridiplantae</taxon>
        <taxon>Streptophyta</taxon>
        <taxon>Embryophyta</taxon>
        <taxon>Tracheophyta</taxon>
        <taxon>Spermatophyta</taxon>
        <taxon>Magnoliopsida</taxon>
        <taxon>eudicotyledons</taxon>
        <taxon>Gunneridae</taxon>
        <taxon>Pentapetalae</taxon>
        <taxon>asterids</taxon>
        <taxon>campanulids</taxon>
        <taxon>Asterales</taxon>
        <taxon>Asteraceae</taxon>
        <taxon>Carduoideae</taxon>
        <taxon>Cardueae</taxon>
        <taxon>Arctiinae</taxon>
        <taxon>Arctium</taxon>
    </lineage>
</organism>
<evidence type="ECO:0000313" key="2">
    <source>
        <dbReference type="Proteomes" id="UP001055879"/>
    </source>
</evidence>
<gene>
    <name evidence="1" type="ORF">L6452_14490</name>
</gene>
<accession>A0ACB9CL65</accession>
<comment type="caution">
    <text evidence="1">The sequence shown here is derived from an EMBL/GenBank/DDBJ whole genome shotgun (WGS) entry which is preliminary data.</text>
</comment>
<protein>
    <submittedName>
        <fullName evidence="1">Uncharacterized protein</fullName>
    </submittedName>
</protein>
<keyword evidence="2" id="KW-1185">Reference proteome</keyword>